<dbReference type="GO" id="GO:0016020">
    <property type="term" value="C:membrane"/>
    <property type="evidence" value="ECO:0007669"/>
    <property type="project" value="TreeGrafter"/>
</dbReference>
<dbReference type="Pfam" id="PF12697">
    <property type="entry name" value="Abhydrolase_6"/>
    <property type="match status" value="1"/>
</dbReference>
<evidence type="ECO:0000313" key="2">
    <source>
        <dbReference type="EMBL" id="QOZ73925.1"/>
    </source>
</evidence>
<protein>
    <submittedName>
        <fullName evidence="2">Alpha/beta hydrolase</fullName>
    </submittedName>
</protein>
<evidence type="ECO:0000313" key="3">
    <source>
        <dbReference type="Proteomes" id="UP000594015"/>
    </source>
</evidence>
<keyword evidence="2" id="KW-0378">Hydrolase</keyword>
<dbReference type="Gene3D" id="3.40.50.1820">
    <property type="entry name" value="alpha/beta hydrolase"/>
    <property type="match status" value="1"/>
</dbReference>
<dbReference type="PANTHER" id="PTHR43798">
    <property type="entry name" value="MONOACYLGLYCEROL LIPASE"/>
    <property type="match status" value="1"/>
</dbReference>
<name>A0AAE7P0G4_9BRAD</name>
<dbReference type="EMBL" id="CP030050">
    <property type="protein sequence ID" value="QOZ73925.1"/>
    <property type="molecule type" value="Genomic_DNA"/>
</dbReference>
<evidence type="ECO:0000259" key="1">
    <source>
        <dbReference type="Pfam" id="PF12697"/>
    </source>
</evidence>
<feature type="domain" description="AB hydrolase-1" evidence="1">
    <location>
        <begin position="35"/>
        <end position="270"/>
    </location>
</feature>
<reference evidence="2 3" key="1">
    <citation type="submission" date="2018-06" db="EMBL/GenBank/DDBJ databases">
        <title>Comparative genomics of Bradyrhizobium nodulating Arachidis hypogaea.</title>
        <authorList>
            <person name="Li Y."/>
        </authorList>
    </citation>
    <scope>NUCLEOTIDE SEQUENCE [LARGE SCALE GENOMIC DNA]</scope>
    <source>
        <strain evidence="2 3">CCBAU 051107</strain>
    </source>
</reference>
<dbReference type="PRINTS" id="PR00111">
    <property type="entry name" value="ABHYDROLASE"/>
</dbReference>
<dbReference type="PANTHER" id="PTHR43798:SF33">
    <property type="entry name" value="HYDROLASE, PUTATIVE (AFU_ORTHOLOGUE AFUA_2G14860)-RELATED"/>
    <property type="match status" value="1"/>
</dbReference>
<dbReference type="InterPro" id="IPR050266">
    <property type="entry name" value="AB_hydrolase_sf"/>
</dbReference>
<dbReference type="SUPFAM" id="SSF53474">
    <property type="entry name" value="alpha/beta-Hydrolases"/>
    <property type="match status" value="1"/>
</dbReference>
<dbReference type="KEGG" id="barh:WN72_45180"/>
<gene>
    <name evidence="2" type="ORF">WN72_45180</name>
</gene>
<proteinExistence type="predicted"/>
<sequence length="279" mass="29143">MSDQPFPNPELRPLHLKIGAQTIAGFESAGEGRPILLIHGNSSSSHIWQKQLQGPLGAKYRIIAIDLPGHGHSSPPPNPANDYSGRGYAAAIAAVARELNLRNAVVVGWSLGGHAVLNAAALLPMAAGLMIFGTPPVGSGPQGFAGFKNLSPTAFTAAPTEAQIAEWVHTAFAPGYAPVPDFVVEDFRRTDGNARACLGAVAQGGGLADEVEIVRNLKVPLAIVQGGEEQIVDLGYLQRLTAPTLWRGAVQIVAGAGHSTQWEKADAFNALLDAFASEV</sequence>
<dbReference type="Proteomes" id="UP000594015">
    <property type="component" value="Chromosome"/>
</dbReference>
<organism evidence="2 3">
    <name type="scientific">Bradyrhizobium arachidis</name>
    <dbReference type="NCBI Taxonomy" id="858423"/>
    <lineage>
        <taxon>Bacteria</taxon>
        <taxon>Pseudomonadati</taxon>
        <taxon>Pseudomonadota</taxon>
        <taxon>Alphaproteobacteria</taxon>
        <taxon>Hyphomicrobiales</taxon>
        <taxon>Nitrobacteraceae</taxon>
        <taxon>Bradyrhizobium</taxon>
    </lineage>
</organism>
<accession>A0AAE7P0G4</accession>
<dbReference type="InterPro" id="IPR029058">
    <property type="entry name" value="AB_hydrolase_fold"/>
</dbReference>
<dbReference type="AlphaFoldDB" id="A0AAE7P0G4"/>
<dbReference type="GO" id="GO:0016787">
    <property type="term" value="F:hydrolase activity"/>
    <property type="evidence" value="ECO:0007669"/>
    <property type="project" value="UniProtKB-KW"/>
</dbReference>
<dbReference type="InterPro" id="IPR000073">
    <property type="entry name" value="AB_hydrolase_1"/>
</dbReference>